<gene>
    <name evidence="2" type="ORF">J2D77_14070</name>
</gene>
<reference evidence="2" key="1">
    <citation type="submission" date="2021-03" db="EMBL/GenBank/DDBJ databases">
        <title>The complete genome sequence of Acetobacter sp. TBRC 12339.</title>
        <authorList>
            <person name="Charoenyingcharoen P."/>
            <person name="Yukphan P."/>
        </authorList>
    </citation>
    <scope>NUCLEOTIDE SEQUENCE</scope>
    <source>
        <strain evidence="2">TBRC 12339</strain>
    </source>
</reference>
<evidence type="ECO:0000313" key="2">
    <source>
        <dbReference type="EMBL" id="MBO1326278.1"/>
    </source>
</evidence>
<evidence type="ECO:0000313" key="3">
    <source>
        <dbReference type="Proteomes" id="UP000664073"/>
    </source>
</evidence>
<dbReference type="RefSeq" id="WP_207846944.1">
    <property type="nucleotide sequence ID" value="NZ_JAFVMH010000008.1"/>
</dbReference>
<evidence type="ECO:0000256" key="1">
    <source>
        <dbReference type="SAM" id="MobiDB-lite"/>
    </source>
</evidence>
<feature type="region of interest" description="Disordered" evidence="1">
    <location>
        <begin position="1"/>
        <end position="20"/>
    </location>
</feature>
<dbReference type="Gene3D" id="3.40.50.300">
    <property type="entry name" value="P-loop containing nucleotide triphosphate hydrolases"/>
    <property type="match status" value="1"/>
</dbReference>
<dbReference type="InterPro" id="IPR027417">
    <property type="entry name" value="P-loop_NTPase"/>
</dbReference>
<accession>A0A939HKV8</accession>
<comment type="caution">
    <text evidence="2">The sequence shown here is derived from an EMBL/GenBank/DDBJ whole genome shotgun (WGS) entry which is preliminary data.</text>
</comment>
<keyword evidence="3" id="KW-1185">Reference proteome</keyword>
<dbReference type="AlphaFoldDB" id="A0A939HKV8"/>
<sequence length="1029" mass="113134">MKLFRARRNQNTAHPAKAASKVTSNHFRPLDVLLRACAWISEMSSRDLASYCDLATCDETGLITFGNDYVTIVQVHGLRRMAGISSVQASAARLRQALSGLFDEPGHAMQFCYATDPDASRFIRKNLGERRTIARALHADFEDILSERERVLTPFMRHERVWLALWSRPGRMSKPEAAASKSRRERLLASLPDLGDGQNPLLGSAELATIHGAFVAHVVQAFRSEDVIVEPLSPDAGLRAIREEIYPETLGSGWTPVTPKDAPPSTIPDDDMPDDVSDALWPPLREQLFTQDAITPDFTTVRLGCADWSPVDLTRVSENVRPFIELSSSLAAYRMPWRMCATIEGVPSHYMSWKKEVATLLRFGTNLAVHDAFEELAARRAKREAIVKLRVSFATSAPAEDREKLRARASRLEQGINGWGRAKASRMCGDPLSGTLSSVPGLALASTAPPTAAPLDEALVMTPWARPATPWADGAALLRANDGTIVPYDPAGSGRVATLDLFVAPSRRGKSMLANALLLATVLSSASMTDLGPRLPLIGKLDIGDAASGFIDMVRNGLRPEDRHQALYLPFQFIAEHAYNIFDTEACCRTPLSYHLAFLRNFLGQICQPSANDAFEGMDQIIDAAISGVYALFSDKGPTVRPKMYRATDNLSVDAALAAYGIDADDQTTWWEVADAFAARGDMRLARMATQHAVPILEDVLDAILEGFVADNFRSHTPTTGGETGLEIFRRYITAFIGRFPTLNAPTRLDLGDARIVALDINRVAPEGKGANEDQTSLMYLLGFHIVARNFFLDPEEAEKVPEHVRAIHRERFREFRESFKRLECDEFQRTIRAPFIRQMFEEAARRAAKLGVRLGLTSQKITDFGEYLTQHSTARFILGAANPEEADELAEICGLSPAAHEIVRAALNGPRPDGTGAPLILQIKVGDELFEMFVLNMLGPVELWALSTHPDDAALRRRLYDALGSTEGRRRLSLVFPKGSAAPEIERRKDARIRQGLDAQIALGGVITEIANEIRDATGLGAVVRAAA</sequence>
<proteinExistence type="predicted"/>
<organism evidence="2 3">
    <name type="scientific">Acetobacter garciniae</name>
    <dbReference type="NCBI Taxonomy" id="2817435"/>
    <lineage>
        <taxon>Bacteria</taxon>
        <taxon>Pseudomonadati</taxon>
        <taxon>Pseudomonadota</taxon>
        <taxon>Alphaproteobacteria</taxon>
        <taxon>Acetobacterales</taxon>
        <taxon>Acetobacteraceae</taxon>
        <taxon>Acetobacter</taxon>
    </lineage>
</organism>
<protein>
    <submittedName>
        <fullName evidence="2">Type IV secretion protein DotO</fullName>
    </submittedName>
</protein>
<dbReference type="SUPFAM" id="SSF52540">
    <property type="entry name" value="P-loop containing nucleoside triphosphate hydrolases"/>
    <property type="match status" value="1"/>
</dbReference>
<dbReference type="Proteomes" id="UP000664073">
    <property type="component" value="Unassembled WGS sequence"/>
</dbReference>
<dbReference type="EMBL" id="JAFVMH010000008">
    <property type="protein sequence ID" value="MBO1326278.1"/>
    <property type="molecule type" value="Genomic_DNA"/>
</dbReference>
<name>A0A939HKV8_9PROT</name>